<feature type="compositionally biased region" description="Basic and acidic residues" evidence="6">
    <location>
        <begin position="570"/>
        <end position="612"/>
    </location>
</feature>
<dbReference type="AlphaFoldDB" id="A0AAE0DR71"/>
<feature type="region of interest" description="Disordered" evidence="6">
    <location>
        <begin position="629"/>
        <end position="818"/>
    </location>
</feature>
<evidence type="ECO:0000259" key="7">
    <source>
        <dbReference type="PROSITE" id="PS50006"/>
    </source>
</evidence>
<feature type="domain" description="FHA" evidence="7">
    <location>
        <begin position="24"/>
        <end position="91"/>
    </location>
</feature>
<dbReference type="Gene3D" id="2.60.200.20">
    <property type="match status" value="1"/>
</dbReference>
<evidence type="ECO:0000256" key="1">
    <source>
        <dbReference type="ARBA" id="ARBA00004123"/>
    </source>
</evidence>
<dbReference type="InterPro" id="IPR040227">
    <property type="entry name" value="Nibrin-rel"/>
</dbReference>
<dbReference type="PANTHER" id="PTHR12162:SF0">
    <property type="entry name" value="NIBRIN"/>
    <property type="match status" value="1"/>
</dbReference>
<keyword evidence="4" id="KW-0539">Nucleus</keyword>
<feature type="compositionally biased region" description="Basic and acidic residues" evidence="6">
    <location>
        <begin position="425"/>
        <end position="436"/>
    </location>
</feature>
<keyword evidence="9" id="KW-1185">Reference proteome</keyword>
<feature type="compositionally biased region" description="Polar residues" evidence="6">
    <location>
        <begin position="502"/>
        <end position="514"/>
    </location>
</feature>
<dbReference type="EMBL" id="JASNWA010000003">
    <property type="protein sequence ID" value="KAK3178003.1"/>
    <property type="molecule type" value="Genomic_DNA"/>
</dbReference>
<dbReference type="GO" id="GO:0007095">
    <property type="term" value="P:mitotic G2 DNA damage checkpoint signaling"/>
    <property type="evidence" value="ECO:0007669"/>
    <property type="project" value="InterPro"/>
</dbReference>
<dbReference type="InterPro" id="IPR008984">
    <property type="entry name" value="SMAD_FHA_dom_sf"/>
</dbReference>
<feature type="compositionally biased region" description="Polar residues" evidence="6">
    <location>
        <begin position="405"/>
        <end position="417"/>
    </location>
</feature>
<feature type="compositionally biased region" description="Low complexity" evidence="6">
    <location>
        <begin position="462"/>
        <end position="471"/>
    </location>
</feature>
<dbReference type="SUPFAM" id="SSF49879">
    <property type="entry name" value="SMAD/FHA domain"/>
    <property type="match status" value="1"/>
</dbReference>
<comment type="caution">
    <text evidence="8">The sequence shown here is derived from an EMBL/GenBank/DDBJ whole genome shotgun (WGS) entry which is preliminary data.</text>
</comment>
<comment type="similarity">
    <text evidence="5">Belongs to the Nibrin family.</text>
</comment>
<dbReference type="Pfam" id="PF16508">
    <property type="entry name" value="NIBRIN_BRCT_II"/>
    <property type="match status" value="1"/>
</dbReference>
<gene>
    <name evidence="8" type="ORF">OEA41_000135</name>
</gene>
<feature type="compositionally biased region" description="Polar residues" evidence="6">
    <location>
        <begin position="479"/>
        <end position="492"/>
    </location>
</feature>
<feature type="compositionally biased region" description="Basic residues" evidence="6">
    <location>
        <begin position="657"/>
        <end position="666"/>
    </location>
</feature>
<dbReference type="InterPro" id="IPR032429">
    <property type="entry name" value="Nibrin_BRCT2"/>
</dbReference>
<evidence type="ECO:0000256" key="6">
    <source>
        <dbReference type="SAM" id="MobiDB-lite"/>
    </source>
</evidence>
<evidence type="ECO:0000256" key="3">
    <source>
        <dbReference type="ARBA" id="ARBA00023204"/>
    </source>
</evidence>
<name>A0AAE0DR71_9LECA</name>
<dbReference type="PANTHER" id="PTHR12162">
    <property type="entry name" value="NIBRIN-RELATED"/>
    <property type="match status" value="1"/>
</dbReference>
<sequence>MWTLDCDTNILAGKRIWLRPGKKYLFGRTLDPKGKNSSFQLKDEKSVSRQHLTLTVSNVKLGDGSLVHTRSEITFKDEATKVGSVIDGDRIKDETRVLKKDEHVFKLGKSEHTFRLKWHPVVFTFSLSSKELKAGKDPLVAYRTRLEDLDIKVIIPYVIGATTHVVSSKRNTAKGLQALINAKHIVAETYIDALIYATTPENLDELESLSPLEEDFDTNWPNALAHLPAKSKEPNERPSEYFVPKPERCNVFDGYTFVFCDPAQFETLQAPITNGGGKALEFTLHPGKTTTEEIVRYVKSVAGEKGLGEFEDGSEGKGVVVVRFRGKKEFAEWAANLDTEVSLALGQRLIEQSEFMDAILMNDASMLRRPLLPEDEDCEILPITRPSTLRTHELIDADSLALTSQRPVKTAATSRATAPSEDVMETDKPAEPEVSKIPRRRARARGAVVSRFKGFDDDDDFSAPASSRPAPVESLMDSVPNNGSSRPHSNGASLVDSAMEVDSQNQQNGESQAANPRKRPAPPPEEDEEGEIDKLLPAAAAIKRRRIEEEEEEVQRSGISNETSYGTSQKKSESEKARKPKKEVNIKDVVRERREAEEEAARQDEENLRDTLEGMAVEEMKSLAVVEEMELRDRSEQTQRRNPNGDANSRWDERWNGRKNFKKFRRRGEGTQARRGPTLIVPLEEVKKKDYGIGEDYWVETERTRKKRKQKDRSTQSQSQSQPFATAKSEPVEVPSELAIDGELPESIDLETLRTTRSQERTQQTHESSTRSRVVNGKRPASSHGNSAPAKKQKRFAVQDSDSDSEDELKFRFKKRGR</sequence>
<keyword evidence="3" id="KW-0234">DNA repair</keyword>
<reference evidence="8" key="1">
    <citation type="submission" date="2022-11" db="EMBL/GenBank/DDBJ databases">
        <title>Chromosomal genome sequence assembly and mating type (MAT) locus characterization of the leprose asexual lichenized fungus Lepraria neglecta (Nyl.) Erichsen.</title>
        <authorList>
            <person name="Allen J.L."/>
            <person name="Pfeffer B."/>
        </authorList>
    </citation>
    <scope>NUCLEOTIDE SEQUENCE</scope>
    <source>
        <strain evidence="8">Allen 5258</strain>
    </source>
</reference>
<dbReference type="GO" id="GO:0000724">
    <property type="term" value="P:double-strand break repair via homologous recombination"/>
    <property type="evidence" value="ECO:0007669"/>
    <property type="project" value="TreeGrafter"/>
</dbReference>
<proteinExistence type="inferred from homology"/>
<dbReference type="InterPro" id="IPR000253">
    <property type="entry name" value="FHA_dom"/>
</dbReference>
<protein>
    <recommendedName>
        <fullName evidence="7">FHA domain-containing protein</fullName>
    </recommendedName>
</protein>
<evidence type="ECO:0000256" key="4">
    <source>
        <dbReference type="ARBA" id="ARBA00023242"/>
    </source>
</evidence>
<feature type="compositionally biased region" description="Basic and acidic residues" evidence="6">
    <location>
        <begin position="629"/>
        <end position="639"/>
    </location>
</feature>
<comment type="subcellular location">
    <subcellularLocation>
        <location evidence="1">Nucleus</location>
    </subcellularLocation>
</comment>
<evidence type="ECO:0000313" key="9">
    <source>
        <dbReference type="Proteomes" id="UP001276659"/>
    </source>
</evidence>
<dbReference type="GO" id="GO:0030870">
    <property type="term" value="C:Mre11 complex"/>
    <property type="evidence" value="ECO:0007669"/>
    <property type="project" value="InterPro"/>
</dbReference>
<feature type="compositionally biased region" description="Polar residues" evidence="6">
    <location>
        <begin position="557"/>
        <end position="569"/>
    </location>
</feature>
<feature type="region of interest" description="Disordered" evidence="6">
    <location>
        <begin position="405"/>
        <end position="615"/>
    </location>
</feature>
<keyword evidence="2" id="KW-0227">DNA damage</keyword>
<evidence type="ECO:0000313" key="8">
    <source>
        <dbReference type="EMBL" id="KAK3178003.1"/>
    </source>
</evidence>
<dbReference type="PROSITE" id="PS50006">
    <property type="entry name" value="FHA_DOMAIN"/>
    <property type="match status" value="1"/>
</dbReference>
<feature type="compositionally biased region" description="Basic and acidic residues" evidence="6">
    <location>
        <begin position="751"/>
        <end position="770"/>
    </location>
</feature>
<dbReference type="InterPro" id="IPR043014">
    <property type="entry name" value="Nibrin_BRCT2_sf"/>
</dbReference>
<evidence type="ECO:0000256" key="5">
    <source>
        <dbReference type="ARBA" id="ARBA00044757"/>
    </source>
</evidence>
<dbReference type="Proteomes" id="UP001276659">
    <property type="component" value="Unassembled WGS sequence"/>
</dbReference>
<dbReference type="Gene3D" id="3.40.50.10980">
    <property type="entry name" value="Nibrin, BRCT2 domain"/>
    <property type="match status" value="1"/>
</dbReference>
<dbReference type="GO" id="GO:0003684">
    <property type="term" value="F:damaged DNA binding"/>
    <property type="evidence" value="ECO:0007669"/>
    <property type="project" value="TreeGrafter"/>
</dbReference>
<evidence type="ECO:0000256" key="2">
    <source>
        <dbReference type="ARBA" id="ARBA00022763"/>
    </source>
</evidence>
<organism evidence="8 9">
    <name type="scientific">Lepraria neglecta</name>
    <dbReference type="NCBI Taxonomy" id="209136"/>
    <lineage>
        <taxon>Eukaryota</taxon>
        <taxon>Fungi</taxon>
        <taxon>Dikarya</taxon>
        <taxon>Ascomycota</taxon>
        <taxon>Pezizomycotina</taxon>
        <taxon>Lecanoromycetes</taxon>
        <taxon>OSLEUM clade</taxon>
        <taxon>Lecanoromycetidae</taxon>
        <taxon>Lecanorales</taxon>
        <taxon>Lecanorineae</taxon>
        <taxon>Stereocaulaceae</taxon>
        <taxon>Lepraria</taxon>
    </lineage>
</organism>
<accession>A0AAE0DR71</accession>